<evidence type="ECO:0000259" key="1">
    <source>
        <dbReference type="Pfam" id="PF19408"/>
    </source>
</evidence>
<evidence type="ECO:0000313" key="2">
    <source>
        <dbReference type="EMBL" id="MBB6057913.1"/>
    </source>
</evidence>
<organism evidence="2 3">
    <name type="scientific">Hymenobacter luteus</name>
    <dbReference type="NCBI Taxonomy" id="1411122"/>
    <lineage>
        <taxon>Bacteria</taxon>
        <taxon>Pseudomonadati</taxon>
        <taxon>Bacteroidota</taxon>
        <taxon>Cytophagia</taxon>
        <taxon>Cytophagales</taxon>
        <taxon>Hymenobacteraceae</taxon>
        <taxon>Hymenobacter</taxon>
    </lineage>
</organism>
<dbReference type="Proteomes" id="UP000532746">
    <property type="component" value="Unassembled WGS sequence"/>
</dbReference>
<proteinExistence type="predicted"/>
<dbReference type="Pfam" id="PF19408">
    <property type="entry name" value="PKD_6"/>
    <property type="match status" value="1"/>
</dbReference>
<dbReference type="AlphaFoldDB" id="A0A7W9SYN0"/>
<sequence length="229" mass="23700">MPISPSPSVIIKSVFGININGPITSSGGTDLPLCGGAQTLTLSVPQYYYDDARQYPAEAYVWEIPSNFTVVNGVQATEFGAGRWLSGNSITITVPAGQFSQVVRVVIWSKDCNQNPAYGNPPATLISFAQSVVIRRTTPVISSVTASRASLTCGDRSPLTLTAITSQAGVSSFQWSLPAGWAFASGSSSNAASISVIPTGSAPAGGSNIFQIGVTARYACVVPACEASL</sequence>
<dbReference type="RefSeq" id="WP_183401901.1">
    <property type="nucleotide sequence ID" value="NZ_JACHGG010000001.1"/>
</dbReference>
<feature type="domain" description="PKD-like" evidence="1">
    <location>
        <begin position="150"/>
        <end position="220"/>
    </location>
</feature>
<protein>
    <recommendedName>
        <fullName evidence="1">PKD-like domain-containing protein</fullName>
    </recommendedName>
</protein>
<evidence type="ECO:0000313" key="3">
    <source>
        <dbReference type="Proteomes" id="UP000532746"/>
    </source>
</evidence>
<name>A0A7W9SYN0_9BACT</name>
<gene>
    <name evidence="2" type="ORF">HNQ93_000743</name>
</gene>
<reference evidence="2 3" key="1">
    <citation type="submission" date="2020-08" db="EMBL/GenBank/DDBJ databases">
        <title>Genomic Encyclopedia of Type Strains, Phase IV (KMG-IV): sequencing the most valuable type-strain genomes for metagenomic binning, comparative biology and taxonomic classification.</title>
        <authorList>
            <person name="Goeker M."/>
        </authorList>
    </citation>
    <scope>NUCLEOTIDE SEQUENCE [LARGE SCALE GENOMIC DNA]</scope>
    <source>
        <strain evidence="2 3">DSM 26718</strain>
    </source>
</reference>
<dbReference type="EMBL" id="JACHGG010000001">
    <property type="protein sequence ID" value="MBB6057913.1"/>
    <property type="molecule type" value="Genomic_DNA"/>
</dbReference>
<accession>A0A7W9SYN0</accession>
<comment type="caution">
    <text evidence="2">The sequence shown here is derived from an EMBL/GenBank/DDBJ whole genome shotgun (WGS) entry which is preliminary data.</text>
</comment>
<keyword evidence="3" id="KW-1185">Reference proteome</keyword>
<dbReference type="InterPro" id="IPR045829">
    <property type="entry name" value="PKD_6"/>
</dbReference>